<proteinExistence type="predicted"/>
<dbReference type="AlphaFoldDB" id="A0A0F9NEX9"/>
<reference evidence="1" key="1">
    <citation type="journal article" date="2015" name="Nature">
        <title>Complex archaea that bridge the gap between prokaryotes and eukaryotes.</title>
        <authorList>
            <person name="Spang A."/>
            <person name="Saw J.H."/>
            <person name="Jorgensen S.L."/>
            <person name="Zaremba-Niedzwiedzka K."/>
            <person name="Martijn J."/>
            <person name="Lind A.E."/>
            <person name="van Eijk R."/>
            <person name="Schleper C."/>
            <person name="Guy L."/>
            <person name="Ettema T.J."/>
        </authorList>
    </citation>
    <scope>NUCLEOTIDE SEQUENCE</scope>
</reference>
<protein>
    <submittedName>
        <fullName evidence="1">Uncharacterized protein</fullName>
    </submittedName>
</protein>
<accession>A0A0F9NEX9</accession>
<evidence type="ECO:0000313" key="1">
    <source>
        <dbReference type="EMBL" id="KKN10537.1"/>
    </source>
</evidence>
<gene>
    <name evidence="1" type="ORF">LCGC14_1035570</name>
</gene>
<organism evidence="1">
    <name type="scientific">marine sediment metagenome</name>
    <dbReference type="NCBI Taxonomy" id="412755"/>
    <lineage>
        <taxon>unclassified sequences</taxon>
        <taxon>metagenomes</taxon>
        <taxon>ecological metagenomes</taxon>
    </lineage>
</organism>
<sequence>MTDFGRKIIPEILRTIDATTFTGSFLPVGLKSVVAARVVQFQNQTDRDVFLSWDGINDNEFLKTGTNLVLDVTSNEVSDVGFFIAKNTQFFVRGDVGTGIFYISIYGAE</sequence>
<dbReference type="EMBL" id="LAZR01004235">
    <property type="protein sequence ID" value="KKN10537.1"/>
    <property type="molecule type" value="Genomic_DNA"/>
</dbReference>
<name>A0A0F9NEX9_9ZZZZ</name>
<comment type="caution">
    <text evidence="1">The sequence shown here is derived from an EMBL/GenBank/DDBJ whole genome shotgun (WGS) entry which is preliminary data.</text>
</comment>